<evidence type="ECO:0000313" key="3">
    <source>
        <dbReference type="EMBL" id="KAL3089324.1"/>
    </source>
</evidence>
<keyword evidence="2" id="KW-0472">Membrane</keyword>
<keyword evidence="4" id="KW-1185">Reference proteome</keyword>
<protein>
    <recommendedName>
        <fullName evidence="5">Neuronal membrane glycoprotein M6-b</fullName>
    </recommendedName>
</protein>
<dbReference type="Proteomes" id="UP001620645">
    <property type="component" value="Unassembled WGS sequence"/>
</dbReference>
<gene>
    <name evidence="3" type="ORF">niasHS_007046</name>
</gene>
<dbReference type="EMBL" id="JBICCN010000145">
    <property type="protein sequence ID" value="KAL3089324.1"/>
    <property type="molecule type" value="Genomic_DNA"/>
</dbReference>
<accession>A0ABD2JFD6</accession>
<feature type="transmembrane region" description="Helical" evidence="2">
    <location>
        <begin position="131"/>
        <end position="155"/>
    </location>
</feature>
<evidence type="ECO:0000256" key="2">
    <source>
        <dbReference type="SAM" id="Phobius"/>
    </source>
</evidence>
<proteinExistence type="predicted"/>
<dbReference type="Pfam" id="PF01275">
    <property type="entry name" value="Myelin_PLP"/>
    <property type="match status" value="1"/>
</dbReference>
<evidence type="ECO:0000313" key="4">
    <source>
        <dbReference type="Proteomes" id="UP001620645"/>
    </source>
</evidence>
<dbReference type="PANTHER" id="PTHR11683:SF12">
    <property type="entry name" value="M6, ISOFORM F"/>
    <property type="match status" value="1"/>
</dbReference>
<dbReference type="AlphaFoldDB" id="A0ABD2JFD6"/>
<evidence type="ECO:0000256" key="1">
    <source>
        <dbReference type="SAM" id="MobiDB-lite"/>
    </source>
</evidence>
<feature type="region of interest" description="Disordered" evidence="1">
    <location>
        <begin position="321"/>
        <end position="405"/>
    </location>
</feature>
<feature type="region of interest" description="Disordered" evidence="1">
    <location>
        <begin position="36"/>
        <end position="71"/>
    </location>
</feature>
<feature type="transmembrane region" description="Helical" evidence="2">
    <location>
        <begin position="269"/>
        <end position="291"/>
    </location>
</feature>
<feature type="compositionally biased region" description="Pro residues" evidence="1">
    <location>
        <begin position="43"/>
        <end position="55"/>
    </location>
</feature>
<dbReference type="InterPro" id="IPR001614">
    <property type="entry name" value="Myelin_PLP"/>
</dbReference>
<keyword evidence="2" id="KW-0812">Transmembrane</keyword>
<comment type="caution">
    <text evidence="3">The sequence shown here is derived from an EMBL/GenBank/DDBJ whole genome shotgun (WGS) entry which is preliminary data.</text>
</comment>
<organism evidence="3 4">
    <name type="scientific">Heterodera schachtii</name>
    <name type="common">Sugarbeet cyst nematode worm</name>
    <name type="synonym">Tylenchus schachtii</name>
    <dbReference type="NCBI Taxonomy" id="97005"/>
    <lineage>
        <taxon>Eukaryota</taxon>
        <taxon>Metazoa</taxon>
        <taxon>Ecdysozoa</taxon>
        <taxon>Nematoda</taxon>
        <taxon>Chromadorea</taxon>
        <taxon>Rhabditida</taxon>
        <taxon>Tylenchina</taxon>
        <taxon>Tylenchomorpha</taxon>
        <taxon>Tylenchoidea</taxon>
        <taxon>Heteroderidae</taxon>
        <taxon>Heteroderinae</taxon>
        <taxon>Heterodera</taxon>
    </lineage>
</organism>
<name>A0ABD2JFD6_HETSC</name>
<evidence type="ECO:0008006" key="5">
    <source>
        <dbReference type="Google" id="ProtNLM"/>
    </source>
</evidence>
<feature type="compositionally biased region" description="Polar residues" evidence="1">
    <location>
        <begin position="342"/>
        <end position="361"/>
    </location>
</feature>
<keyword evidence="2" id="KW-1133">Transmembrane helix</keyword>
<feature type="region of interest" description="Disordered" evidence="1">
    <location>
        <begin position="1"/>
        <end position="20"/>
    </location>
</feature>
<sequence>MYRKQDSLEQGLVTPPLPADCTTTARRKMFSNNFRPELARHGQPPPHCPSLPPHPLNHSPPRHPPPPPLRLPGDSGGGCLARTPFTSLCAFLCCLFGVLLFATMMAWAFTASVEQARRALRVSNLPWLDKVHLLFLVSACAMVAVSLAFLLIGLLSTGPTRHAVFNSAGGGRRPLRDGDTAAVAARRGGRISCVVAICLSFVLNLLWTAIALVTAILCFIYTILFLLCSSANDCLDFGTFGPLFDKENNSLKFCGGELQQFCAVTNTVIVWYFVGLLGSLIVCVGLVQFIASNAANYAHIGSEAKYAELSQLFYSEINEMEEDNRRHQQHNHHQQQHQQQQSWRRQSNATNRRDSNGNNNRCWEETEKAEQNGHRALKQPPPPPPPYEYQRRSKKNERRERRVGATLASVRRNSYQTSLHGSNNWLNCYADGAVGMDNGTAAAVVADHRHNQAVQPQQHYAVGRVAY</sequence>
<feature type="compositionally biased region" description="Basic and acidic residues" evidence="1">
    <location>
        <begin position="362"/>
        <end position="373"/>
    </location>
</feature>
<reference evidence="3 4" key="1">
    <citation type="submission" date="2024-10" db="EMBL/GenBank/DDBJ databases">
        <authorList>
            <person name="Kim D."/>
        </authorList>
    </citation>
    <scope>NUCLEOTIDE SEQUENCE [LARGE SCALE GENOMIC DNA]</scope>
    <source>
        <strain evidence="3">Taebaek</strain>
    </source>
</reference>
<dbReference type="PANTHER" id="PTHR11683">
    <property type="entry name" value="MYELIN PROTEOLIPID"/>
    <property type="match status" value="1"/>
</dbReference>
<feature type="transmembrane region" description="Helical" evidence="2">
    <location>
        <begin position="194"/>
        <end position="227"/>
    </location>
</feature>
<feature type="transmembrane region" description="Helical" evidence="2">
    <location>
        <begin position="88"/>
        <end position="111"/>
    </location>
</feature>